<organism evidence="2 3">
    <name type="scientific">Aquimarina muelleri</name>
    <dbReference type="NCBI Taxonomy" id="279356"/>
    <lineage>
        <taxon>Bacteria</taxon>
        <taxon>Pseudomonadati</taxon>
        <taxon>Bacteroidota</taxon>
        <taxon>Flavobacteriia</taxon>
        <taxon>Flavobacteriales</taxon>
        <taxon>Flavobacteriaceae</taxon>
        <taxon>Aquimarina</taxon>
    </lineage>
</organism>
<protein>
    <recommendedName>
        <fullName evidence="4">MORN repeat variant</fullName>
    </recommendedName>
</protein>
<dbReference type="AlphaFoldDB" id="A0A918JTZ1"/>
<comment type="caution">
    <text evidence="2">The sequence shown here is derived from an EMBL/GenBank/DDBJ whole genome shotgun (WGS) entry which is preliminary data.</text>
</comment>
<evidence type="ECO:0000256" key="1">
    <source>
        <dbReference type="SAM" id="SignalP"/>
    </source>
</evidence>
<dbReference type="EMBL" id="BMWS01000001">
    <property type="protein sequence ID" value="GGX02778.1"/>
    <property type="molecule type" value="Genomic_DNA"/>
</dbReference>
<accession>A0A918JTZ1</accession>
<gene>
    <name evidence="2" type="ORF">GCM10007384_00640</name>
</gene>
<proteinExistence type="predicted"/>
<keyword evidence="3" id="KW-1185">Reference proteome</keyword>
<evidence type="ECO:0000313" key="3">
    <source>
        <dbReference type="Proteomes" id="UP000601108"/>
    </source>
</evidence>
<evidence type="ECO:0000313" key="2">
    <source>
        <dbReference type="EMBL" id="GGX02778.1"/>
    </source>
</evidence>
<evidence type="ECO:0008006" key="4">
    <source>
        <dbReference type="Google" id="ProtNLM"/>
    </source>
</evidence>
<feature type="signal peptide" evidence="1">
    <location>
        <begin position="1"/>
        <end position="31"/>
    </location>
</feature>
<name>A0A918JTZ1_9FLAO</name>
<keyword evidence="1" id="KW-0732">Signal</keyword>
<dbReference type="Proteomes" id="UP000601108">
    <property type="component" value="Unassembled WGS sequence"/>
</dbReference>
<sequence length="357" mass="42243">MNLSYNKKNNFFIYKSLIILLILCKFNNTSAQEMKSIKKDSSYSIIAHPMNVYEGVYKNDKPYQGYFKDGDQELFTVDYYEDGIKKYNYSFDVLQMLKENKFDGNSRIELNKKSIYKNEKIFDGVKYHYIKDGILVEQYKDGKHTGFYVDVFAVHYYNRLIFKLEKDTLEILSIRNEEYSIKLLSKNNFISTELYKKDSVLARSQNIEPNTSKFPVNSTIRIYKEDGIIKGRSYKNNDESDLMYQEAREIMEIFNRLEAYNLNNLLDIFNTLLKDMVSNNNSRDIERNTTENTMIIGGFVSDQDGKIKDGIRFLGSQKDSYYQIFKNNKILKEEKATLENFQEIFSTYMEKKYNSED</sequence>
<reference evidence="2 3" key="1">
    <citation type="journal article" date="2014" name="Int. J. Syst. Evol. Microbiol.">
        <title>Complete genome sequence of Corynebacterium casei LMG S-19264T (=DSM 44701T), isolated from a smear-ripened cheese.</title>
        <authorList>
            <consortium name="US DOE Joint Genome Institute (JGI-PGF)"/>
            <person name="Walter F."/>
            <person name="Albersmeier A."/>
            <person name="Kalinowski J."/>
            <person name="Ruckert C."/>
        </authorList>
    </citation>
    <scope>NUCLEOTIDE SEQUENCE [LARGE SCALE GENOMIC DNA]</scope>
    <source>
        <strain evidence="2 3">KCTC 12285</strain>
    </source>
</reference>
<feature type="chain" id="PRO_5037815583" description="MORN repeat variant" evidence="1">
    <location>
        <begin position="32"/>
        <end position="357"/>
    </location>
</feature>